<dbReference type="OrthoDB" id="9794842at2"/>
<organism evidence="7 8">
    <name type="scientific">Oceanibaculum pacificum</name>
    <dbReference type="NCBI Taxonomy" id="580166"/>
    <lineage>
        <taxon>Bacteria</taxon>
        <taxon>Pseudomonadati</taxon>
        <taxon>Pseudomonadota</taxon>
        <taxon>Alphaproteobacteria</taxon>
        <taxon>Rhodospirillales</taxon>
        <taxon>Oceanibaculaceae</taxon>
        <taxon>Oceanibaculum</taxon>
    </lineage>
</organism>
<feature type="domain" description="N-acetylmuramoyl-L-alanine amidase" evidence="6">
    <location>
        <begin position="8"/>
        <end position="145"/>
    </location>
</feature>
<name>A0A154W429_9PROT</name>
<dbReference type="PANTHER" id="PTHR30417">
    <property type="entry name" value="N-ACETYLMURAMOYL-L-ALANINE AMIDASE AMID"/>
    <property type="match status" value="1"/>
</dbReference>
<keyword evidence="4" id="KW-0378">Hydrolase</keyword>
<dbReference type="Gene3D" id="3.40.80.10">
    <property type="entry name" value="Peptidoglycan recognition protein-like"/>
    <property type="match status" value="1"/>
</dbReference>
<dbReference type="GO" id="GO:0008745">
    <property type="term" value="F:N-acetylmuramoyl-L-alanine amidase activity"/>
    <property type="evidence" value="ECO:0007669"/>
    <property type="project" value="UniProtKB-EC"/>
</dbReference>
<sequence length="234" mass="25563">MTVIDRPSPNFGDRRDGRRPDLLVLHYTGMESGQAALERLCDPAAQVSAHYLIEEDGACFRLVAEENRAWHAGLSLWAGESDLNSASIGIELVNPGHEHGYRPFPDAQIAALLTLAASIRQRHGILPHRVVGHSDIAPTRKEDPGELFPWQRLARHRLGLWPKPQPAGAPGTALEAAFLLAQIGYDISDLPATLTAFQRRYRPACLDGRLDKETAALINGLARLLPKPTALAEG</sequence>
<evidence type="ECO:0000256" key="1">
    <source>
        <dbReference type="ARBA" id="ARBA00001561"/>
    </source>
</evidence>
<comment type="catalytic activity">
    <reaction evidence="1">
        <text>Hydrolyzes the link between N-acetylmuramoyl residues and L-amino acid residues in certain cell-wall glycopeptides.</text>
        <dbReference type="EC" id="3.5.1.28"/>
    </reaction>
</comment>
<dbReference type="EMBL" id="LPXN01000105">
    <property type="protein sequence ID" value="KZD08308.1"/>
    <property type="molecule type" value="Genomic_DNA"/>
</dbReference>
<evidence type="ECO:0000256" key="2">
    <source>
        <dbReference type="ARBA" id="ARBA00007553"/>
    </source>
</evidence>
<dbReference type="InterPro" id="IPR036505">
    <property type="entry name" value="Amidase/PGRP_sf"/>
</dbReference>
<evidence type="ECO:0000256" key="3">
    <source>
        <dbReference type="ARBA" id="ARBA00011901"/>
    </source>
</evidence>
<dbReference type="CDD" id="cd06583">
    <property type="entry name" value="PGRP"/>
    <property type="match status" value="1"/>
</dbReference>
<accession>A0A154W429</accession>
<dbReference type="Pfam" id="PF01510">
    <property type="entry name" value="Amidase_2"/>
    <property type="match status" value="1"/>
</dbReference>
<dbReference type="AlphaFoldDB" id="A0A154W429"/>
<dbReference type="SUPFAM" id="SSF55846">
    <property type="entry name" value="N-acetylmuramoyl-L-alanine amidase-like"/>
    <property type="match status" value="1"/>
</dbReference>
<dbReference type="GO" id="GO:0071555">
    <property type="term" value="P:cell wall organization"/>
    <property type="evidence" value="ECO:0007669"/>
    <property type="project" value="UniProtKB-KW"/>
</dbReference>
<proteinExistence type="inferred from homology"/>
<dbReference type="STRING" id="580166.AUP43_01525"/>
<comment type="caution">
    <text evidence="7">The sequence shown here is derived from an EMBL/GenBank/DDBJ whole genome shotgun (WGS) entry which is preliminary data.</text>
</comment>
<dbReference type="SMART" id="SM00644">
    <property type="entry name" value="Ami_2"/>
    <property type="match status" value="1"/>
</dbReference>
<gene>
    <name evidence="7" type="ORF">AUP43_01525</name>
</gene>
<reference evidence="7 8" key="1">
    <citation type="submission" date="2015-12" db="EMBL/GenBank/DDBJ databases">
        <title>Genome sequence of Oceanibaculum pacificum MCCC 1A02656.</title>
        <authorList>
            <person name="Lu L."/>
            <person name="Lai Q."/>
            <person name="Shao Z."/>
            <person name="Qian P."/>
        </authorList>
    </citation>
    <scope>NUCLEOTIDE SEQUENCE [LARGE SCALE GENOMIC DNA]</scope>
    <source>
        <strain evidence="7 8">MCCC 1A02656</strain>
    </source>
</reference>
<keyword evidence="5" id="KW-0961">Cell wall biogenesis/degradation</keyword>
<comment type="similarity">
    <text evidence="2">Belongs to the N-acetylmuramoyl-L-alanine amidase 2 family.</text>
</comment>
<dbReference type="InterPro" id="IPR051206">
    <property type="entry name" value="NAMLAA_amidase_2"/>
</dbReference>
<evidence type="ECO:0000256" key="5">
    <source>
        <dbReference type="ARBA" id="ARBA00023316"/>
    </source>
</evidence>
<keyword evidence="8" id="KW-1185">Reference proteome</keyword>
<evidence type="ECO:0000256" key="4">
    <source>
        <dbReference type="ARBA" id="ARBA00022801"/>
    </source>
</evidence>
<dbReference type="Proteomes" id="UP000076400">
    <property type="component" value="Unassembled WGS sequence"/>
</dbReference>
<dbReference type="RefSeq" id="WP_067555582.1">
    <property type="nucleotide sequence ID" value="NZ_LPXN01000105.1"/>
</dbReference>
<evidence type="ECO:0000313" key="7">
    <source>
        <dbReference type="EMBL" id="KZD08308.1"/>
    </source>
</evidence>
<dbReference type="PANTHER" id="PTHR30417:SF1">
    <property type="entry name" value="N-ACETYLMURAMOYL-L-ALANINE AMIDASE AMID"/>
    <property type="match status" value="1"/>
</dbReference>
<dbReference type="InterPro" id="IPR002502">
    <property type="entry name" value="Amidase_domain"/>
</dbReference>
<evidence type="ECO:0000259" key="6">
    <source>
        <dbReference type="SMART" id="SM00644"/>
    </source>
</evidence>
<dbReference type="InterPro" id="IPR036365">
    <property type="entry name" value="PGBD-like_sf"/>
</dbReference>
<dbReference type="InterPro" id="IPR036366">
    <property type="entry name" value="PGBDSf"/>
</dbReference>
<dbReference type="GO" id="GO:0019867">
    <property type="term" value="C:outer membrane"/>
    <property type="evidence" value="ECO:0007669"/>
    <property type="project" value="TreeGrafter"/>
</dbReference>
<dbReference type="EC" id="3.5.1.28" evidence="3"/>
<dbReference type="GO" id="GO:0009253">
    <property type="term" value="P:peptidoglycan catabolic process"/>
    <property type="evidence" value="ECO:0007669"/>
    <property type="project" value="InterPro"/>
</dbReference>
<evidence type="ECO:0000313" key="8">
    <source>
        <dbReference type="Proteomes" id="UP000076400"/>
    </source>
</evidence>
<dbReference type="SUPFAM" id="SSF47090">
    <property type="entry name" value="PGBD-like"/>
    <property type="match status" value="1"/>
</dbReference>
<protein>
    <recommendedName>
        <fullName evidence="3">N-acetylmuramoyl-L-alanine amidase</fullName>
        <ecNumber evidence="3">3.5.1.28</ecNumber>
    </recommendedName>
</protein>
<dbReference type="Gene3D" id="1.10.101.10">
    <property type="entry name" value="PGBD-like superfamily/PGBD"/>
    <property type="match status" value="1"/>
</dbReference>
<dbReference type="GO" id="GO:0009254">
    <property type="term" value="P:peptidoglycan turnover"/>
    <property type="evidence" value="ECO:0007669"/>
    <property type="project" value="TreeGrafter"/>
</dbReference>